<dbReference type="PRINTS" id="PR00987">
    <property type="entry name" value="TRNASYNTHGLU"/>
</dbReference>
<comment type="caution">
    <text evidence="10">The sequence shown here is derived from an EMBL/GenBank/DDBJ whole genome shotgun (WGS) entry which is preliminary data.</text>
</comment>
<evidence type="ECO:0000256" key="2">
    <source>
        <dbReference type="ARBA" id="ARBA00022598"/>
    </source>
</evidence>
<name>A0A1F8B9U2_9BACT</name>
<keyword evidence="5 7" id="KW-0648">Protein biosynthesis</keyword>
<dbReference type="SUPFAM" id="SSF52374">
    <property type="entry name" value="Nucleotidylyl transferase"/>
    <property type="match status" value="1"/>
</dbReference>
<dbReference type="InterPro" id="IPR000924">
    <property type="entry name" value="Glu/Gln-tRNA-synth"/>
</dbReference>
<dbReference type="NCBIfam" id="TIGR00464">
    <property type="entry name" value="gltX_bact"/>
    <property type="match status" value="1"/>
</dbReference>
<dbReference type="InterPro" id="IPR020751">
    <property type="entry name" value="aa-tRNA-synth_I_codon-bd_sub2"/>
</dbReference>
<dbReference type="Gene3D" id="1.10.10.350">
    <property type="match status" value="1"/>
</dbReference>
<dbReference type="SUPFAM" id="SSF48163">
    <property type="entry name" value="An anticodon-binding domain of class I aminoacyl-tRNA synthetases"/>
    <property type="match status" value="1"/>
</dbReference>
<dbReference type="InterPro" id="IPR004527">
    <property type="entry name" value="Glu-tRNA-ligase_bac/mito"/>
</dbReference>
<dbReference type="InterPro" id="IPR001412">
    <property type="entry name" value="aa-tRNA-synth_I_CS"/>
</dbReference>
<feature type="short sequence motif" description="'HIGH' region" evidence="7">
    <location>
        <begin position="10"/>
        <end position="20"/>
    </location>
</feature>
<dbReference type="PANTHER" id="PTHR43311">
    <property type="entry name" value="GLUTAMATE--TRNA LIGASE"/>
    <property type="match status" value="1"/>
</dbReference>
<protein>
    <recommendedName>
        <fullName evidence="7">Glutamate--tRNA ligase</fullName>
        <ecNumber evidence="7">6.1.1.17</ecNumber>
    </recommendedName>
    <alternativeName>
        <fullName evidence="7">Glutamyl-tRNA synthetase</fullName>
        <shortName evidence="7">GluRS</shortName>
    </alternativeName>
</protein>
<evidence type="ECO:0000256" key="7">
    <source>
        <dbReference type="HAMAP-Rule" id="MF_00022"/>
    </source>
</evidence>
<gene>
    <name evidence="7" type="primary">gltX</name>
    <name evidence="10" type="ORF">A2892_01960</name>
</gene>
<dbReference type="STRING" id="1802517.A2892_01960"/>
<evidence type="ECO:0000313" key="10">
    <source>
        <dbReference type="EMBL" id="OGM60787.1"/>
    </source>
</evidence>
<dbReference type="PROSITE" id="PS00178">
    <property type="entry name" value="AA_TRNA_LIGASE_I"/>
    <property type="match status" value="1"/>
</dbReference>
<dbReference type="GO" id="GO:0004818">
    <property type="term" value="F:glutamate-tRNA ligase activity"/>
    <property type="evidence" value="ECO:0007669"/>
    <property type="project" value="UniProtKB-UniRule"/>
</dbReference>
<reference evidence="10 11" key="1">
    <citation type="journal article" date="2016" name="Nat. Commun.">
        <title>Thousands of microbial genomes shed light on interconnected biogeochemical processes in an aquifer system.</title>
        <authorList>
            <person name="Anantharaman K."/>
            <person name="Brown C.T."/>
            <person name="Hug L.A."/>
            <person name="Sharon I."/>
            <person name="Castelle C.J."/>
            <person name="Probst A.J."/>
            <person name="Thomas B.C."/>
            <person name="Singh A."/>
            <person name="Wilkins M.J."/>
            <person name="Karaoz U."/>
            <person name="Brodie E.L."/>
            <person name="Williams K.H."/>
            <person name="Hubbard S.S."/>
            <person name="Banfield J.F."/>
        </authorList>
    </citation>
    <scope>NUCLEOTIDE SEQUENCE [LARGE SCALE GENOMIC DNA]</scope>
</reference>
<dbReference type="InterPro" id="IPR020058">
    <property type="entry name" value="Glu/Gln-tRNA-synth_Ib_cat-dom"/>
</dbReference>
<dbReference type="GO" id="GO:0005524">
    <property type="term" value="F:ATP binding"/>
    <property type="evidence" value="ECO:0007669"/>
    <property type="project" value="UniProtKB-UniRule"/>
</dbReference>
<keyword evidence="4 7" id="KW-0067">ATP-binding</keyword>
<evidence type="ECO:0000256" key="1">
    <source>
        <dbReference type="ARBA" id="ARBA00007894"/>
    </source>
</evidence>
<evidence type="ECO:0000256" key="6">
    <source>
        <dbReference type="ARBA" id="ARBA00023146"/>
    </source>
</evidence>
<dbReference type="Pfam" id="PF19269">
    <property type="entry name" value="Anticodon_2"/>
    <property type="match status" value="1"/>
</dbReference>
<comment type="catalytic activity">
    <reaction evidence="7">
        <text>tRNA(Glu) + L-glutamate + ATP = L-glutamyl-tRNA(Glu) + AMP + diphosphate</text>
        <dbReference type="Rhea" id="RHEA:23540"/>
        <dbReference type="Rhea" id="RHEA-COMP:9663"/>
        <dbReference type="Rhea" id="RHEA-COMP:9680"/>
        <dbReference type="ChEBI" id="CHEBI:29985"/>
        <dbReference type="ChEBI" id="CHEBI:30616"/>
        <dbReference type="ChEBI" id="CHEBI:33019"/>
        <dbReference type="ChEBI" id="CHEBI:78442"/>
        <dbReference type="ChEBI" id="CHEBI:78520"/>
        <dbReference type="ChEBI" id="CHEBI:456215"/>
        <dbReference type="EC" id="6.1.1.17"/>
    </reaction>
</comment>
<dbReference type="GO" id="GO:0000049">
    <property type="term" value="F:tRNA binding"/>
    <property type="evidence" value="ECO:0007669"/>
    <property type="project" value="InterPro"/>
</dbReference>
<keyword evidence="6 7" id="KW-0030">Aminoacyl-tRNA synthetase</keyword>
<evidence type="ECO:0000256" key="3">
    <source>
        <dbReference type="ARBA" id="ARBA00022741"/>
    </source>
</evidence>
<feature type="binding site" evidence="7">
    <location>
        <position position="234"/>
    </location>
    <ligand>
        <name>ATP</name>
        <dbReference type="ChEBI" id="CHEBI:30616"/>
    </ligand>
</feature>
<comment type="function">
    <text evidence="7">Catalyzes the attachment of glutamate to tRNA(Glu) in a two-step reaction: glutamate is first activated by ATP to form Glu-AMP and then transferred to the acceptor end of tRNA(Glu).</text>
</comment>
<dbReference type="EMBL" id="MGHD01000003">
    <property type="protein sequence ID" value="OGM60787.1"/>
    <property type="molecule type" value="Genomic_DNA"/>
</dbReference>
<keyword evidence="3 7" id="KW-0547">Nucleotide-binding</keyword>
<evidence type="ECO:0000259" key="9">
    <source>
        <dbReference type="Pfam" id="PF19269"/>
    </source>
</evidence>
<dbReference type="GO" id="GO:0006424">
    <property type="term" value="P:glutamyl-tRNA aminoacylation"/>
    <property type="evidence" value="ECO:0007669"/>
    <property type="project" value="UniProtKB-UniRule"/>
</dbReference>
<evidence type="ECO:0000256" key="4">
    <source>
        <dbReference type="ARBA" id="ARBA00022840"/>
    </source>
</evidence>
<dbReference type="HAMAP" id="MF_00022">
    <property type="entry name" value="Glu_tRNA_synth_type1"/>
    <property type="match status" value="1"/>
</dbReference>
<feature type="domain" description="Aminoacyl-tRNA synthetase class I anticodon-binding" evidence="9">
    <location>
        <begin position="313"/>
        <end position="446"/>
    </location>
</feature>
<keyword evidence="7" id="KW-0963">Cytoplasm</keyword>
<comment type="similarity">
    <text evidence="1 7">Belongs to the class-I aminoacyl-tRNA synthetase family. Glutamate--tRNA ligase type 1 subfamily.</text>
</comment>
<comment type="subcellular location">
    <subcellularLocation>
        <location evidence="7">Cytoplasm</location>
    </subcellularLocation>
</comment>
<comment type="subunit">
    <text evidence="7">Monomer.</text>
</comment>
<dbReference type="AlphaFoldDB" id="A0A1F8B9U2"/>
<accession>A0A1F8B9U2</accession>
<sequence length="449" mass="51151">MSKVKTRFAPSPTGLLHIGGLRTAIYSYALAKKSGGKFVLRIEDTDQKRLVTGSVENLKNSLIKSGLKWDEYYVQTERAKQGIYLKEAKRLIESGNAFYCRCKPKNPKSEGYSNILRDPCRSKDYETGAIKLKVPDNEVLGYHDFIINKEIFWKTDLVADTTLLKSEEFSNLPTYHLAVVVDDHAMGITHVLRGHDWMPSTPIHLLVYKYLGYKRPEVGHLTDILDPDGGKLSKRKGSVSCEVMIGDGYLPEAILNYVILLGWAPKDNREIFSLGEFVKIFDPRGFQKSNPIFDRAKLDWFNGYYIRQKTDKELAKLFLEFLPKNVDYKTLLRITPLVKERLTKVSEIGTLAGFFFEKPKVKQKLLGKNASVHLKEAITILKKLREWNLDQINSVLTGLIKDKGFETGSFFMDLRVAITGSRVTPPINESIVILGKLKTLRRLKFVLQP</sequence>
<keyword evidence="2 7" id="KW-0436">Ligase</keyword>
<dbReference type="GO" id="GO:0008270">
    <property type="term" value="F:zinc ion binding"/>
    <property type="evidence" value="ECO:0007669"/>
    <property type="project" value="InterPro"/>
</dbReference>
<dbReference type="Pfam" id="PF00749">
    <property type="entry name" value="tRNA-synt_1c"/>
    <property type="match status" value="1"/>
</dbReference>
<comment type="caution">
    <text evidence="7">Lacks conserved residue(s) required for the propagation of feature annotation.</text>
</comment>
<dbReference type="InterPro" id="IPR049940">
    <property type="entry name" value="GluQ/Sye"/>
</dbReference>
<dbReference type="InterPro" id="IPR033910">
    <property type="entry name" value="GluRS_core"/>
</dbReference>
<dbReference type="PANTHER" id="PTHR43311:SF2">
    <property type="entry name" value="GLUTAMATE--TRNA LIGASE, MITOCHONDRIAL-RELATED"/>
    <property type="match status" value="1"/>
</dbReference>
<evidence type="ECO:0000313" key="11">
    <source>
        <dbReference type="Proteomes" id="UP000176404"/>
    </source>
</evidence>
<evidence type="ECO:0000256" key="5">
    <source>
        <dbReference type="ARBA" id="ARBA00022917"/>
    </source>
</evidence>
<dbReference type="CDD" id="cd00808">
    <property type="entry name" value="GluRS_core"/>
    <property type="match status" value="1"/>
</dbReference>
<dbReference type="Proteomes" id="UP000176404">
    <property type="component" value="Unassembled WGS sequence"/>
</dbReference>
<evidence type="ECO:0000259" key="8">
    <source>
        <dbReference type="Pfam" id="PF00749"/>
    </source>
</evidence>
<organism evidence="10 11">
    <name type="scientific">Candidatus Woesebacteria bacterium RIFCSPLOWO2_01_FULL_39_10b</name>
    <dbReference type="NCBI Taxonomy" id="1802517"/>
    <lineage>
        <taxon>Bacteria</taxon>
        <taxon>Candidatus Woeseibacteriota</taxon>
    </lineage>
</organism>
<dbReference type="InterPro" id="IPR008925">
    <property type="entry name" value="aa_tRNA-synth_I_cd-bd_sf"/>
</dbReference>
<dbReference type="EC" id="6.1.1.17" evidence="7"/>
<dbReference type="GO" id="GO:0005737">
    <property type="term" value="C:cytoplasm"/>
    <property type="evidence" value="ECO:0007669"/>
    <property type="project" value="UniProtKB-SubCell"/>
</dbReference>
<feature type="domain" description="Glutamyl/glutaminyl-tRNA synthetase class Ib catalytic" evidence="8">
    <location>
        <begin position="3"/>
        <end position="300"/>
    </location>
</feature>
<dbReference type="Gene3D" id="3.40.50.620">
    <property type="entry name" value="HUPs"/>
    <property type="match status" value="1"/>
</dbReference>
<feature type="short sequence motif" description="'KMSKS' region" evidence="7">
    <location>
        <begin position="231"/>
        <end position="235"/>
    </location>
</feature>
<dbReference type="InterPro" id="IPR014729">
    <property type="entry name" value="Rossmann-like_a/b/a_fold"/>
</dbReference>
<proteinExistence type="inferred from homology"/>
<dbReference type="InterPro" id="IPR045462">
    <property type="entry name" value="aa-tRNA-synth_I_cd-bd"/>
</dbReference>